<keyword evidence="2" id="KW-0695">RNA-directed DNA polymerase</keyword>
<feature type="region of interest" description="Disordered" evidence="1">
    <location>
        <begin position="85"/>
        <end position="107"/>
    </location>
</feature>
<protein>
    <submittedName>
        <fullName evidence="2">Reverse transcriptase domain-containing protein</fullName>
    </submittedName>
</protein>
<reference evidence="2" key="1">
    <citation type="journal article" date="2019" name="Sci. Rep.">
        <title>Draft genome of Tanacetum cinerariifolium, the natural source of mosquito coil.</title>
        <authorList>
            <person name="Yamashiro T."/>
            <person name="Shiraishi A."/>
            <person name="Satake H."/>
            <person name="Nakayama K."/>
        </authorList>
    </citation>
    <scope>NUCLEOTIDE SEQUENCE</scope>
</reference>
<dbReference type="AlphaFoldDB" id="A0A699S403"/>
<evidence type="ECO:0000256" key="1">
    <source>
        <dbReference type="SAM" id="MobiDB-lite"/>
    </source>
</evidence>
<proteinExistence type="predicted"/>
<sequence length="152" mass="16891">KIPLNENCSAMLLKKFLEKLGDPGKFLIPCDFSGMDITLRVNDEAVTFNLNQTTRYSSTYDDLSVNRIDIIDVAREEYAQEIISFSNNSSGGNPTTNSEPILSDSSPSITPFEGSDFILEEIKAYLKDESISLEIDHADCDPEGDICLIEKL</sequence>
<feature type="non-terminal residue" evidence="2">
    <location>
        <position position="152"/>
    </location>
</feature>
<accession>A0A699S403</accession>
<comment type="caution">
    <text evidence="2">The sequence shown here is derived from an EMBL/GenBank/DDBJ whole genome shotgun (WGS) entry which is preliminary data.</text>
</comment>
<organism evidence="2">
    <name type="scientific">Tanacetum cinerariifolium</name>
    <name type="common">Dalmatian daisy</name>
    <name type="synonym">Chrysanthemum cinerariifolium</name>
    <dbReference type="NCBI Taxonomy" id="118510"/>
    <lineage>
        <taxon>Eukaryota</taxon>
        <taxon>Viridiplantae</taxon>
        <taxon>Streptophyta</taxon>
        <taxon>Embryophyta</taxon>
        <taxon>Tracheophyta</taxon>
        <taxon>Spermatophyta</taxon>
        <taxon>Magnoliopsida</taxon>
        <taxon>eudicotyledons</taxon>
        <taxon>Gunneridae</taxon>
        <taxon>Pentapetalae</taxon>
        <taxon>asterids</taxon>
        <taxon>campanulids</taxon>
        <taxon>Asterales</taxon>
        <taxon>Asteraceae</taxon>
        <taxon>Asteroideae</taxon>
        <taxon>Anthemideae</taxon>
        <taxon>Anthemidinae</taxon>
        <taxon>Tanacetum</taxon>
    </lineage>
</organism>
<keyword evidence="2" id="KW-0548">Nucleotidyltransferase</keyword>
<evidence type="ECO:0000313" key="2">
    <source>
        <dbReference type="EMBL" id="GFC92053.1"/>
    </source>
</evidence>
<feature type="non-terminal residue" evidence="2">
    <location>
        <position position="1"/>
    </location>
</feature>
<dbReference type="EMBL" id="BKCJ011135376">
    <property type="protein sequence ID" value="GFC92053.1"/>
    <property type="molecule type" value="Genomic_DNA"/>
</dbReference>
<feature type="compositionally biased region" description="Low complexity" evidence="1">
    <location>
        <begin position="86"/>
        <end position="98"/>
    </location>
</feature>
<name>A0A699S403_TANCI</name>
<dbReference type="GO" id="GO:0003964">
    <property type="term" value="F:RNA-directed DNA polymerase activity"/>
    <property type="evidence" value="ECO:0007669"/>
    <property type="project" value="UniProtKB-KW"/>
</dbReference>
<gene>
    <name evidence="2" type="ORF">Tci_864023</name>
</gene>
<keyword evidence="2" id="KW-0808">Transferase</keyword>